<name>A0A9W7Y1S4_9FUNG</name>
<feature type="region of interest" description="Disordered" evidence="8">
    <location>
        <begin position="823"/>
        <end position="857"/>
    </location>
</feature>
<keyword evidence="4" id="KW-0479">Metal-binding</keyword>
<dbReference type="InterPro" id="IPR002933">
    <property type="entry name" value="Peptidase_M20"/>
</dbReference>
<dbReference type="InterPro" id="IPR001680">
    <property type="entry name" value="WD40_rpt"/>
</dbReference>
<organism evidence="10 11">
    <name type="scientific">Coemansia erecta</name>
    <dbReference type="NCBI Taxonomy" id="147472"/>
    <lineage>
        <taxon>Eukaryota</taxon>
        <taxon>Fungi</taxon>
        <taxon>Fungi incertae sedis</taxon>
        <taxon>Zoopagomycota</taxon>
        <taxon>Kickxellomycotina</taxon>
        <taxon>Kickxellomycetes</taxon>
        <taxon>Kickxellales</taxon>
        <taxon>Kickxellaceae</taxon>
        <taxon>Coemansia</taxon>
    </lineage>
</organism>
<dbReference type="Gene3D" id="3.30.70.360">
    <property type="match status" value="1"/>
</dbReference>
<evidence type="ECO:0000256" key="6">
    <source>
        <dbReference type="ARBA" id="ARBA00022801"/>
    </source>
</evidence>
<evidence type="ECO:0000313" key="11">
    <source>
        <dbReference type="Proteomes" id="UP001149813"/>
    </source>
</evidence>
<feature type="repeat" description="WD" evidence="7">
    <location>
        <begin position="59"/>
        <end position="100"/>
    </location>
</feature>
<dbReference type="GO" id="GO:0008233">
    <property type="term" value="F:peptidase activity"/>
    <property type="evidence" value="ECO:0007669"/>
    <property type="project" value="UniProtKB-KW"/>
</dbReference>
<evidence type="ECO:0000259" key="9">
    <source>
        <dbReference type="Pfam" id="PF07687"/>
    </source>
</evidence>
<comment type="caution">
    <text evidence="10">The sequence shown here is derived from an EMBL/GenBank/DDBJ whole genome shotgun (WGS) entry which is preliminary data.</text>
</comment>
<keyword evidence="2 7" id="KW-0853">WD repeat</keyword>
<keyword evidence="11" id="KW-1185">Reference proteome</keyword>
<dbReference type="PROSITE" id="PS00678">
    <property type="entry name" value="WD_REPEATS_1"/>
    <property type="match status" value="1"/>
</dbReference>
<evidence type="ECO:0000256" key="8">
    <source>
        <dbReference type="SAM" id="MobiDB-lite"/>
    </source>
</evidence>
<dbReference type="GO" id="GO:0006751">
    <property type="term" value="P:glutathione catabolic process"/>
    <property type="evidence" value="ECO:0007669"/>
    <property type="project" value="TreeGrafter"/>
</dbReference>
<dbReference type="SMART" id="SM00320">
    <property type="entry name" value="WD40"/>
    <property type="match status" value="6"/>
</dbReference>
<evidence type="ECO:0000313" key="10">
    <source>
        <dbReference type="EMBL" id="KAJ1722962.1"/>
    </source>
</evidence>
<accession>A0A9W7Y1S4</accession>
<dbReference type="SUPFAM" id="SSF50998">
    <property type="entry name" value="Quinoprotein alcohol dehydrogenase-like"/>
    <property type="match status" value="1"/>
</dbReference>
<evidence type="ECO:0000256" key="1">
    <source>
        <dbReference type="ARBA" id="ARBA00006247"/>
    </source>
</evidence>
<dbReference type="PANTHER" id="PTHR43270:SF8">
    <property type="entry name" value="DI- AND TRIPEPTIDASE DUG2-RELATED"/>
    <property type="match status" value="1"/>
</dbReference>
<dbReference type="EMBL" id="JANBOJ010000087">
    <property type="protein sequence ID" value="KAJ1722962.1"/>
    <property type="molecule type" value="Genomic_DNA"/>
</dbReference>
<dbReference type="Pfam" id="PF00400">
    <property type="entry name" value="WD40"/>
    <property type="match status" value="1"/>
</dbReference>
<protein>
    <recommendedName>
        <fullName evidence="9">Peptidase M20 dimerisation domain-containing protein</fullName>
    </recommendedName>
</protein>
<dbReference type="Gene3D" id="3.40.630.10">
    <property type="entry name" value="Zn peptidases"/>
    <property type="match status" value="1"/>
</dbReference>
<dbReference type="GO" id="GO:0046872">
    <property type="term" value="F:metal ion binding"/>
    <property type="evidence" value="ECO:0007669"/>
    <property type="project" value="UniProtKB-KW"/>
</dbReference>
<dbReference type="Pfam" id="PF07687">
    <property type="entry name" value="M20_dimer"/>
    <property type="match status" value="1"/>
</dbReference>
<dbReference type="OrthoDB" id="7832001at2759"/>
<dbReference type="InterPro" id="IPR015943">
    <property type="entry name" value="WD40/YVTN_repeat-like_dom_sf"/>
</dbReference>
<keyword evidence="5" id="KW-0677">Repeat</keyword>
<proteinExistence type="inferred from homology"/>
<dbReference type="PANTHER" id="PTHR43270">
    <property type="entry name" value="BETA-ALA-HIS DIPEPTIDASE"/>
    <property type="match status" value="1"/>
</dbReference>
<dbReference type="PROSITE" id="PS50082">
    <property type="entry name" value="WD_REPEATS_2"/>
    <property type="match status" value="1"/>
</dbReference>
<sequence>MLSPAPQLRQALHQTLSVGPDHGAVLALAQTRDLLIAGTQRGDILAWSRTTFRRTHAALGAHSAGCLSLALDAERHVLFSGGGDGRVRAWDARTLAPLYTVHAGENAGGVLALAYFGAMDALALGCQNASVQWFDVGRRRAMVGGELAERRSRFFDGRAADSGAASPDPSGPAYVVDERCIAAYAHTGYVYCALAGQLADGRAALFTAGGDGAVRVWAVTDDGQPPQQLHVLVRPAGAGTNDADSDSDDDDDDSCVHALALGADGLLFAGLQNGAICVWDLETMQCIRTLAPASGAAPSVFALLAAGGLLYAGGADGQVRVWTTTDLQPAGHLASVDAENRDPVLALAGGGGSGSSSAGDGEVVVGGGGDVGVWAVGWRDSHVPQQLDLPTTPGQQQQQQVDATAAPQDMLRTLGRWVQLRSVAGVPELQPECRRAALFLRDLLLQHGAADARLLAGAAGANPLVYARFDATSGGARGAAFAPGTPTVLVYGHYDVMPAGDSALWASPAFAMRGRDGHVYGRGVSDDKGPVLAMLLAVADLHVRGRLALPVVFCIEGEEERGSLGLQAAVETHRALFGAPRVVLLSSAYWLGERTPCLTYGMRGSIRATVRVAAPERSADVHAGVWGGAVSEPLACLSHVLARLVAPGGRVLVPGFYDAVRTVGAAETRAMRRLVRWITDKEAEAPLVARTAAASPQPERRKATRARLHDQLMRRWRFPTLTVHHVDVSTGAAPSNATLVPAAAQASLSVRVVPDQSLADIAAGLRAHIEHVFAECCAGGVDEALRLELDVQPVAQWWLADPAAPVYRLAAQAIREAWALDGSDGNAATEPESEDESNPDSDDETGTGTGTGSTPLLIREGGSIPAVPWLEAFFAPHAVAVNLPMGQSSDNAHLANERISIENLIRGRDVVYRLLDGIADVVDTQNP</sequence>
<keyword evidence="6" id="KW-0378">Hydrolase</keyword>
<dbReference type="InterPro" id="IPR011047">
    <property type="entry name" value="Quinoprotein_ADH-like_sf"/>
</dbReference>
<dbReference type="AlphaFoldDB" id="A0A9W7Y1S4"/>
<feature type="compositionally biased region" description="Acidic residues" evidence="8">
    <location>
        <begin position="831"/>
        <end position="845"/>
    </location>
</feature>
<comment type="similarity">
    <text evidence="1">Belongs to the peptidase M20A family.</text>
</comment>
<feature type="domain" description="Peptidase M20 dimerisation" evidence="9">
    <location>
        <begin position="601"/>
        <end position="773"/>
    </location>
</feature>
<evidence type="ECO:0000256" key="2">
    <source>
        <dbReference type="ARBA" id="ARBA00022574"/>
    </source>
</evidence>
<evidence type="ECO:0000256" key="5">
    <source>
        <dbReference type="ARBA" id="ARBA00022737"/>
    </source>
</evidence>
<evidence type="ECO:0000256" key="3">
    <source>
        <dbReference type="ARBA" id="ARBA00022670"/>
    </source>
</evidence>
<dbReference type="Gene3D" id="2.130.10.10">
    <property type="entry name" value="YVTN repeat-like/Quinoprotein amine dehydrogenase"/>
    <property type="match status" value="2"/>
</dbReference>
<dbReference type="SUPFAM" id="SSF53187">
    <property type="entry name" value="Zn-dependent exopeptidases"/>
    <property type="match status" value="1"/>
</dbReference>
<dbReference type="Pfam" id="PF01546">
    <property type="entry name" value="Peptidase_M20"/>
    <property type="match status" value="1"/>
</dbReference>
<dbReference type="InterPro" id="IPR011650">
    <property type="entry name" value="Peptidase_M20_dimer"/>
</dbReference>
<dbReference type="InterPro" id="IPR019775">
    <property type="entry name" value="WD40_repeat_CS"/>
</dbReference>
<dbReference type="InterPro" id="IPR051458">
    <property type="entry name" value="Cyt/Met_Dipeptidase"/>
</dbReference>
<dbReference type="GO" id="GO:0006508">
    <property type="term" value="P:proteolysis"/>
    <property type="evidence" value="ECO:0007669"/>
    <property type="project" value="UniProtKB-KW"/>
</dbReference>
<dbReference type="PROSITE" id="PS50294">
    <property type="entry name" value="WD_REPEATS_REGION"/>
    <property type="match status" value="1"/>
</dbReference>
<reference evidence="10" key="1">
    <citation type="submission" date="2022-07" db="EMBL/GenBank/DDBJ databases">
        <title>Phylogenomic reconstructions and comparative analyses of Kickxellomycotina fungi.</title>
        <authorList>
            <person name="Reynolds N.K."/>
            <person name="Stajich J.E."/>
            <person name="Barry K."/>
            <person name="Grigoriev I.V."/>
            <person name="Crous P."/>
            <person name="Smith M.E."/>
        </authorList>
    </citation>
    <scope>NUCLEOTIDE SEQUENCE</scope>
    <source>
        <strain evidence="10">NBRC 32514</strain>
    </source>
</reference>
<gene>
    <name evidence="10" type="ORF">LPJ53_002677</name>
</gene>
<dbReference type="Proteomes" id="UP001149813">
    <property type="component" value="Unassembled WGS sequence"/>
</dbReference>
<evidence type="ECO:0000256" key="4">
    <source>
        <dbReference type="ARBA" id="ARBA00022723"/>
    </source>
</evidence>
<evidence type="ECO:0000256" key="7">
    <source>
        <dbReference type="PROSITE-ProRule" id="PRU00221"/>
    </source>
</evidence>
<keyword evidence="3" id="KW-0645">Protease</keyword>